<dbReference type="AlphaFoldDB" id="I1IXF4"/>
<evidence type="ECO:0000256" key="4">
    <source>
        <dbReference type="ARBA" id="ARBA00014130"/>
    </source>
</evidence>
<gene>
    <name evidence="10" type="primary">LOC100830167</name>
    <name evidence="9" type="ORF">BRADI_5g09130v3</name>
</gene>
<sequence>MQGEVAGGGGEPPMQMVLRVKHPSSLSSGGGSEEAAAEGEGSSRSALSVFKAKEEQIERKKMEVREKVFAQLGRVEEESKRLAFIRQELEGMADPTRKEVESIQRRIDTVNRQLKPLSKNCVKKEKEYKEILEAYNEKSKEKALLVNRLIELVSESERMRMKKLEELNKTVDSLY</sequence>
<dbReference type="OMA" id="PPMQMVL"/>
<dbReference type="OrthoDB" id="1921288at2759"/>
<evidence type="ECO:0000256" key="6">
    <source>
        <dbReference type="ARBA" id="ARBA00023034"/>
    </source>
</evidence>
<dbReference type="eggNOG" id="ENOG502RZXF">
    <property type="taxonomic scope" value="Eukaryota"/>
</dbReference>
<organism evidence="10">
    <name type="scientific">Brachypodium distachyon</name>
    <name type="common">Purple false brome</name>
    <name type="synonym">Trachynia distachya</name>
    <dbReference type="NCBI Taxonomy" id="15368"/>
    <lineage>
        <taxon>Eukaryota</taxon>
        <taxon>Viridiplantae</taxon>
        <taxon>Streptophyta</taxon>
        <taxon>Embryophyta</taxon>
        <taxon>Tracheophyta</taxon>
        <taxon>Spermatophyta</taxon>
        <taxon>Magnoliopsida</taxon>
        <taxon>Liliopsida</taxon>
        <taxon>Poales</taxon>
        <taxon>Poaceae</taxon>
        <taxon>BOP clade</taxon>
        <taxon>Pooideae</taxon>
        <taxon>Stipodae</taxon>
        <taxon>Brachypodieae</taxon>
        <taxon>Brachypodium</taxon>
    </lineage>
</organism>
<dbReference type="STRING" id="15368.I1IXF4"/>
<comment type="similarity">
    <text evidence="3">Belongs to the GORAB family.</text>
</comment>
<dbReference type="Gramene" id="KQJ82471">
    <property type="protein sequence ID" value="KQJ82471"/>
    <property type="gene ID" value="BRADI_5g09130v3"/>
</dbReference>
<evidence type="ECO:0000256" key="2">
    <source>
        <dbReference type="ARBA" id="ARBA00004555"/>
    </source>
</evidence>
<dbReference type="PANTHER" id="PTHR21470:SF2">
    <property type="entry name" value="RAB6-INTERACTING GOLGIN"/>
    <property type="match status" value="1"/>
</dbReference>
<reference evidence="10" key="3">
    <citation type="submission" date="2018-08" db="UniProtKB">
        <authorList>
            <consortium name="EnsemblPlants"/>
        </authorList>
    </citation>
    <scope>IDENTIFICATION</scope>
    <source>
        <strain evidence="10">cv. Bd21</strain>
    </source>
</reference>
<evidence type="ECO:0000313" key="9">
    <source>
        <dbReference type="EMBL" id="KQJ82471.1"/>
    </source>
</evidence>
<evidence type="ECO:0000256" key="8">
    <source>
        <dbReference type="SAM" id="MobiDB-lite"/>
    </source>
</evidence>
<feature type="compositionally biased region" description="Low complexity" evidence="8">
    <location>
        <begin position="38"/>
        <end position="48"/>
    </location>
</feature>
<dbReference type="RefSeq" id="XP_003579676.1">
    <property type="nucleotide sequence ID" value="XM_003579628.4"/>
</dbReference>
<keyword evidence="6" id="KW-0333">Golgi apparatus</keyword>
<keyword evidence="11" id="KW-1185">Reference proteome</keyword>
<accession>I1IXF4</accession>
<proteinExistence type="inferred from homology"/>
<feature type="region of interest" description="Disordered" evidence="8">
    <location>
        <begin position="1"/>
        <end position="48"/>
    </location>
</feature>
<dbReference type="KEGG" id="bdi:100830167"/>
<dbReference type="PANTHER" id="PTHR21470">
    <property type="entry name" value="RAB6-INTERACTING PROTEIN GORAB"/>
    <property type="match status" value="1"/>
</dbReference>
<dbReference type="GO" id="GO:0005794">
    <property type="term" value="C:Golgi apparatus"/>
    <property type="evidence" value="ECO:0007669"/>
    <property type="project" value="UniProtKB-SubCell"/>
</dbReference>
<dbReference type="Proteomes" id="UP000008810">
    <property type="component" value="Chromosome 5"/>
</dbReference>
<dbReference type="Pfam" id="PF04949">
    <property type="entry name" value="Transcrip_act"/>
    <property type="match status" value="1"/>
</dbReference>
<keyword evidence="5" id="KW-0963">Cytoplasm</keyword>
<comment type="subcellular location">
    <subcellularLocation>
        <location evidence="1">Cytoplasm</location>
    </subcellularLocation>
    <subcellularLocation>
        <location evidence="2">Golgi apparatus</location>
    </subcellularLocation>
</comment>
<evidence type="ECO:0000313" key="11">
    <source>
        <dbReference type="Proteomes" id="UP000008810"/>
    </source>
</evidence>
<keyword evidence="7" id="KW-0175">Coiled coil</keyword>
<protein>
    <recommendedName>
        <fullName evidence="4">RAB6-interacting golgin</fullName>
    </recommendedName>
</protein>
<dbReference type="InterPro" id="IPR007033">
    <property type="entry name" value="GORAB"/>
</dbReference>
<evidence type="ECO:0000256" key="1">
    <source>
        <dbReference type="ARBA" id="ARBA00004496"/>
    </source>
</evidence>
<evidence type="ECO:0000256" key="3">
    <source>
        <dbReference type="ARBA" id="ARBA00005599"/>
    </source>
</evidence>
<evidence type="ECO:0000256" key="7">
    <source>
        <dbReference type="ARBA" id="ARBA00023054"/>
    </source>
</evidence>
<reference evidence="9 10" key="1">
    <citation type="journal article" date="2010" name="Nature">
        <title>Genome sequencing and analysis of the model grass Brachypodium distachyon.</title>
        <authorList>
            <consortium name="International Brachypodium Initiative"/>
        </authorList>
    </citation>
    <scope>NUCLEOTIDE SEQUENCE [LARGE SCALE GENOMIC DNA]</scope>
    <source>
        <strain evidence="9 10">Bd21</strain>
    </source>
</reference>
<dbReference type="GeneID" id="100830167"/>
<dbReference type="EnsemblPlants" id="KQJ82471">
    <property type="protein sequence ID" value="KQJ82471"/>
    <property type="gene ID" value="BRADI_5g09130v3"/>
</dbReference>
<evidence type="ECO:0000313" key="10">
    <source>
        <dbReference type="EnsemblPlants" id="KQJ82471"/>
    </source>
</evidence>
<dbReference type="HOGENOM" id="CLU_110097_0_0_1"/>
<reference evidence="9" key="2">
    <citation type="submission" date="2017-06" db="EMBL/GenBank/DDBJ databases">
        <title>WGS assembly of Brachypodium distachyon.</title>
        <authorList>
            <consortium name="The International Brachypodium Initiative"/>
            <person name="Lucas S."/>
            <person name="Harmon-Smith M."/>
            <person name="Lail K."/>
            <person name="Tice H."/>
            <person name="Grimwood J."/>
            <person name="Bruce D."/>
            <person name="Barry K."/>
            <person name="Shu S."/>
            <person name="Lindquist E."/>
            <person name="Wang M."/>
            <person name="Pitluck S."/>
            <person name="Vogel J.P."/>
            <person name="Garvin D.F."/>
            <person name="Mockler T.C."/>
            <person name="Schmutz J."/>
            <person name="Rokhsar D."/>
            <person name="Bevan M.W."/>
        </authorList>
    </citation>
    <scope>NUCLEOTIDE SEQUENCE</scope>
    <source>
        <strain evidence="9">Bd21</strain>
    </source>
</reference>
<dbReference type="FunCoup" id="I1IXF4">
    <property type="interactions" value="232"/>
</dbReference>
<feature type="compositionally biased region" description="Gly residues" evidence="8">
    <location>
        <begin position="1"/>
        <end position="11"/>
    </location>
</feature>
<name>I1IXF4_BRADI</name>
<evidence type="ECO:0000256" key="5">
    <source>
        <dbReference type="ARBA" id="ARBA00022490"/>
    </source>
</evidence>
<dbReference type="EMBL" id="CM000884">
    <property type="protein sequence ID" value="KQJ82471.1"/>
    <property type="molecule type" value="Genomic_DNA"/>
</dbReference>